<accession>A0A2W2E4P9</accession>
<evidence type="ECO:0000313" key="3">
    <source>
        <dbReference type="Proteomes" id="UP000248924"/>
    </source>
</evidence>
<evidence type="ECO:0000313" key="2">
    <source>
        <dbReference type="EMBL" id="PZG18982.1"/>
    </source>
</evidence>
<proteinExistence type="predicted"/>
<gene>
    <name evidence="2" type="ORF">C1I95_12450</name>
</gene>
<comment type="caution">
    <text evidence="2">The sequence shown here is derived from an EMBL/GenBank/DDBJ whole genome shotgun (WGS) entry which is preliminary data.</text>
</comment>
<feature type="compositionally biased region" description="Acidic residues" evidence="1">
    <location>
        <begin position="86"/>
        <end position="95"/>
    </location>
</feature>
<dbReference type="Proteomes" id="UP000248924">
    <property type="component" value="Unassembled WGS sequence"/>
</dbReference>
<name>A0A2W2E4P9_9ACTN</name>
<sequence>MFEFKLTFDERPDDPVTITAGSRDILMWERTTKGASMAQLERDLRITDLYKMAWIAAKRLGHFDGPLANFEAGVELDLLDDKTKDEDEDGDEGGPEDPTRPAR</sequence>
<dbReference type="AlphaFoldDB" id="A0A2W2E4P9"/>
<keyword evidence="3" id="KW-1185">Reference proteome</keyword>
<dbReference type="EMBL" id="POTY01000063">
    <property type="protein sequence ID" value="PZG18982.1"/>
    <property type="molecule type" value="Genomic_DNA"/>
</dbReference>
<organism evidence="2 3">
    <name type="scientific">Micromonospora craterilacus</name>
    <dbReference type="NCBI Taxonomy" id="1655439"/>
    <lineage>
        <taxon>Bacteria</taxon>
        <taxon>Bacillati</taxon>
        <taxon>Actinomycetota</taxon>
        <taxon>Actinomycetes</taxon>
        <taxon>Micromonosporales</taxon>
        <taxon>Micromonosporaceae</taxon>
        <taxon>Micromonospora</taxon>
    </lineage>
</organism>
<evidence type="ECO:0000256" key="1">
    <source>
        <dbReference type="SAM" id="MobiDB-lite"/>
    </source>
</evidence>
<feature type="region of interest" description="Disordered" evidence="1">
    <location>
        <begin position="79"/>
        <end position="103"/>
    </location>
</feature>
<dbReference type="OrthoDB" id="3698537at2"/>
<dbReference type="RefSeq" id="WP_111213968.1">
    <property type="nucleotide sequence ID" value="NZ_POTY01000063.1"/>
</dbReference>
<reference evidence="2 3" key="1">
    <citation type="submission" date="2018-01" db="EMBL/GenBank/DDBJ databases">
        <title>Draft genome sequence of Jishengella sp. NA12.</title>
        <authorList>
            <person name="Sahin N."/>
            <person name="Ay H."/>
            <person name="Saygin H."/>
        </authorList>
    </citation>
    <scope>NUCLEOTIDE SEQUENCE [LARGE SCALE GENOMIC DNA]</scope>
    <source>
        <strain evidence="2 3">NA12</strain>
    </source>
</reference>
<protein>
    <submittedName>
        <fullName evidence="2">Uncharacterized protein</fullName>
    </submittedName>
</protein>